<protein>
    <submittedName>
        <fullName evidence="1">Uncharacterized protein</fullName>
    </submittedName>
</protein>
<proteinExistence type="predicted"/>
<name>A0A8X6PVZ3_NEPPI</name>
<keyword evidence="2" id="KW-1185">Reference proteome</keyword>
<dbReference type="AlphaFoldDB" id="A0A8X6PVZ3"/>
<organism evidence="1 2">
    <name type="scientific">Nephila pilipes</name>
    <name type="common">Giant wood spider</name>
    <name type="synonym">Nephila maculata</name>
    <dbReference type="NCBI Taxonomy" id="299642"/>
    <lineage>
        <taxon>Eukaryota</taxon>
        <taxon>Metazoa</taxon>
        <taxon>Ecdysozoa</taxon>
        <taxon>Arthropoda</taxon>
        <taxon>Chelicerata</taxon>
        <taxon>Arachnida</taxon>
        <taxon>Araneae</taxon>
        <taxon>Araneomorphae</taxon>
        <taxon>Entelegynae</taxon>
        <taxon>Araneoidea</taxon>
        <taxon>Nephilidae</taxon>
        <taxon>Nephila</taxon>
    </lineage>
</organism>
<evidence type="ECO:0000313" key="1">
    <source>
        <dbReference type="EMBL" id="GFT92458.1"/>
    </source>
</evidence>
<gene>
    <name evidence="1" type="ORF">NPIL_525911</name>
</gene>
<accession>A0A8X6PVZ3</accession>
<reference evidence="1" key="1">
    <citation type="submission" date="2020-08" db="EMBL/GenBank/DDBJ databases">
        <title>Multicomponent nature underlies the extraordinary mechanical properties of spider dragline silk.</title>
        <authorList>
            <person name="Kono N."/>
            <person name="Nakamura H."/>
            <person name="Mori M."/>
            <person name="Yoshida Y."/>
            <person name="Ohtoshi R."/>
            <person name="Malay A.D."/>
            <person name="Moran D.A.P."/>
            <person name="Tomita M."/>
            <person name="Numata K."/>
            <person name="Arakawa K."/>
        </authorList>
    </citation>
    <scope>NUCLEOTIDE SEQUENCE</scope>
</reference>
<dbReference type="Proteomes" id="UP000887013">
    <property type="component" value="Unassembled WGS sequence"/>
</dbReference>
<dbReference type="EMBL" id="BMAW01121092">
    <property type="protein sequence ID" value="GFT92458.1"/>
    <property type="molecule type" value="Genomic_DNA"/>
</dbReference>
<sequence>MNLRVDKCSVSVPLQNLTDFGRQAPPRGDGSFRYVFLKRWCATVMDFVSKNQNKHIAQIAYLGSYCLRIKLLCLSLPQSDATKDAAVHLA</sequence>
<comment type="caution">
    <text evidence="1">The sequence shown here is derived from an EMBL/GenBank/DDBJ whole genome shotgun (WGS) entry which is preliminary data.</text>
</comment>
<evidence type="ECO:0000313" key="2">
    <source>
        <dbReference type="Proteomes" id="UP000887013"/>
    </source>
</evidence>